<evidence type="ECO:0000313" key="1">
    <source>
        <dbReference type="EMBL" id="SDJ97663.1"/>
    </source>
</evidence>
<dbReference type="EMBL" id="FNEZ01000003">
    <property type="protein sequence ID" value="SDJ97663.1"/>
    <property type="molecule type" value="Genomic_DNA"/>
</dbReference>
<proteinExistence type="predicted"/>
<dbReference type="STRING" id="1128970.SAMN04487935_2186"/>
<evidence type="ECO:0000313" key="2">
    <source>
        <dbReference type="Proteomes" id="UP000199580"/>
    </source>
</evidence>
<dbReference type="NCBIfam" id="TIGR03643">
    <property type="entry name" value="TIGR03643 family protein"/>
    <property type="match status" value="1"/>
</dbReference>
<dbReference type="Pfam" id="PF10985">
    <property type="entry name" value="DUF2805"/>
    <property type="match status" value="1"/>
</dbReference>
<dbReference type="AlphaFoldDB" id="A0A1G8Y4L0"/>
<keyword evidence="2" id="KW-1185">Reference proteome</keyword>
<protein>
    <submittedName>
        <fullName evidence="1">TIGR03643 family protein</fullName>
    </submittedName>
</protein>
<dbReference type="InterPro" id="IPR019882">
    <property type="entry name" value="CHP03643"/>
</dbReference>
<gene>
    <name evidence="1" type="ORF">SAMN04487935_2186</name>
</gene>
<reference evidence="1 2" key="1">
    <citation type="submission" date="2016-10" db="EMBL/GenBank/DDBJ databases">
        <authorList>
            <person name="de Groot N.N."/>
        </authorList>
    </citation>
    <scope>NUCLEOTIDE SEQUENCE [LARGE SCALE GENOMIC DNA]</scope>
    <source>
        <strain evidence="1 2">CGMCC 1.10076</strain>
    </source>
</reference>
<sequence>MENLANDDRLIAVSQRMFILVREIQLACVEFDYSQKVGGRWRKMSEEFKSKFYKMRTFSIEEIDRIIEMAWEDRTPFDIIKLQFNLSQGDVEKLMRKELKHSSFKRWRKRVSSGVGVKHLCKANENMLRFKCTRQRMISNNKISKR</sequence>
<accession>A0A1G8Y4L0</accession>
<organism evidence="1 2">
    <name type="scientific">Flavobacterium noncentrifugens</name>
    <dbReference type="NCBI Taxonomy" id="1128970"/>
    <lineage>
        <taxon>Bacteria</taxon>
        <taxon>Pseudomonadati</taxon>
        <taxon>Bacteroidota</taxon>
        <taxon>Flavobacteriia</taxon>
        <taxon>Flavobacteriales</taxon>
        <taxon>Flavobacteriaceae</taxon>
        <taxon>Flavobacterium</taxon>
    </lineage>
</organism>
<name>A0A1G8Y4L0_9FLAO</name>
<dbReference type="Proteomes" id="UP000199580">
    <property type="component" value="Unassembled WGS sequence"/>
</dbReference>